<comment type="similarity">
    <text evidence="1 2">Belongs to the UPF0250 family.</text>
</comment>
<dbReference type="Proteomes" id="UP000824248">
    <property type="component" value="Unassembled WGS sequence"/>
</dbReference>
<feature type="compositionally biased region" description="Basic and acidic residues" evidence="3">
    <location>
        <begin position="1"/>
        <end position="11"/>
    </location>
</feature>
<protein>
    <recommendedName>
        <fullName evidence="2">UPF0250 protein H9854_03545</fullName>
    </recommendedName>
</protein>
<dbReference type="InterPro" id="IPR007454">
    <property type="entry name" value="UPF0250_YbeD-like"/>
</dbReference>
<dbReference type="PANTHER" id="PTHR38036">
    <property type="entry name" value="UPF0250 PROTEIN YBED"/>
    <property type="match status" value="1"/>
</dbReference>
<reference evidence="4" key="1">
    <citation type="journal article" date="2021" name="PeerJ">
        <title>Extensive microbial diversity within the chicken gut microbiome revealed by metagenomics and culture.</title>
        <authorList>
            <person name="Gilroy R."/>
            <person name="Ravi A."/>
            <person name="Getino M."/>
            <person name="Pursley I."/>
            <person name="Horton D.L."/>
            <person name="Alikhan N.F."/>
            <person name="Baker D."/>
            <person name="Gharbi K."/>
            <person name="Hall N."/>
            <person name="Watson M."/>
            <person name="Adriaenssens E.M."/>
            <person name="Foster-Nyarko E."/>
            <person name="Jarju S."/>
            <person name="Secka A."/>
            <person name="Antonio M."/>
            <person name="Oren A."/>
            <person name="Chaudhuri R.R."/>
            <person name="La Ragione R."/>
            <person name="Hildebrand F."/>
            <person name="Pallen M.J."/>
        </authorList>
    </citation>
    <scope>NUCLEOTIDE SEQUENCE</scope>
    <source>
        <strain evidence="4">1193</strain>
    </source>
</reference>
<accession>A0A9D2B4L7</accession>
<evidence type="ECO:0000313" key="4">
    <source>
        <dbReference type="EMBL" id="HIX61297.1"/>
    </source>
</evidence>
<feature type="region of interest" description="Disordered" evidence="3">
    <location>
        <begin position="1"/>
        <end position="20"/>
    </location>
</feature>
<dbReference type="HAMAP" id="MF_00659">
    <property type="entry name" value="UPF0250"/>
    <property type="match status" value="1"/>
</dbReference>
<dbReference type="InterPro" id="IPR027471">
    <property type="entry name" value="YbeD-like_sf"/>
</dbReference>
<dbReference type="EMBL" id="DXFC01000102">
    <property type="protein sequence ID" value="HIX61297.1"/>
    <property type="molecule type" value="Genomic_DNA"/>
</dbReference>
<dbReference type="Pfam" id="PF04359">
    <property type="entry name" value="DUF493"/>
    <property type="match status" value="1"/>
</dbReference>
<comment type="caution">
    <text evidence="4">The sequence shown here is derived from an EMBL/GenBank/DDBJ whole genome shotgun (WGS) entry which is preliminary data.</text>
</comment>
<evidence type="ECO:0000256" key="3">
    <source>
        <dbReference type="SAM" id="MobiDB-lite"/>
    </source>
</evidence>
<dbReference type="GO" id="GO:0005829">
    <property type="term" value="C:cytosol"/>
    <property type="evidence" value="ECO:0007669"/>
    <property type="project" value="TreeGrafter"/>
</dbReference>
<dbReference type="Gene3D" id="3.30.70.260">
    <property type="match status" value="1"/>
</dbReference>
<evidence type="ECO:0000313" key="5">
    <source>
        <dbReference type="Proteomes" id="UP000824248"/>
    </source>
</evidence>
<dbReference type="PANTHER" id="PTHR38036:SF1">
    <property type="entry name" value="UPF0250 PROTEIN YBED"/>
    <property type="match status" value="1"/>
</dbReference>
<organism evidence="4 5">
    <name type="scientific">Candidatus Halomonas stercoripullorum</name>
    <dbReference type="NCBI Taxonomy" id="2838617"/>
    <lineage>
        <taxon>Bacteria</taxon>
        <taxon>Pseudomonadati</taxon>
        <taxon>Pseudomonadota</taxon>
        <taxon>Gammaproteobacteria</taxon>
        <taxon>Oceanospirillales</taxon>
        <taxon>Halomonadaceae</taxon>
        <taxon>Halomonas</taxon>
    </lineage>
</organism>
<dbReference type="SUPFAM" id="SSF117991">
    <property type="entry name" value="YbeD/HP0495-like"/>
    <property type="match status" value="1"/>
</dbReference>
<evidence type="ECO:0000256" key="1">
    <source>
        <dbReference type="ARBA" id="ARBA00008460"/>
    </source>
</evidence>
<sequence>MSDSKLRDLRRASANNPTTAPTIEFPCDYPIKVVGDAGEDFTAVVCQVVTRHDANFDATAIEVVPSRNARFVSVRLTLRATGEEQLKALFEELKATGRVHMVV</sequence>
<evidence type="ECO:0000256" key="2">
    <source>
        <dbReference type="HAMAP-Rule" id="MF_00659"/>
    </source>
</evidence>
<gene>
    <name evidence="4" type="ORF">H9854_03545</name>
</gene>
<name>A0A9D2B4L7_9GAMM</name>
<dbReference type="AlphaFoldDB" id="A0A9D2B4L7"/>
<reference evidence="4" key="2">
    <citation type="submission" date="2021-04" db="EMBL/GenBank/DDBJ databases">
        <authorList>
            <person name="Gilroy R."/>
        </authorList>
    </citation>
    <scope>NUCLEOTIDE SEQUENCE</scope>
    <source>
        <strain evidence="4">1193</strain>
    </source>
</reference>
<proteinExistence type="inferred from homology"/>